<sequence>MTTPRSDTGTHAIPPPFRRRTLALSNDLVFKTLFSQQRHLLTDLINAVRYREPPIEVVQIRNPNILPADVSSKQIILDILAQDTHGSLFNVEMQLRHYPQWPLCNMFYLARMLSDQLTAGQQYQSLKPAISIGLLEHDLYPDVPGQADWHFTLRDSRLPAVQLGQAMQVHIIELTKAETLHAFPPALTDWVTCLHHNLEENPMNRIEHAPVREALQHLEDMYADRDFRLLALRREMAIADEQLALDYAKQKGHEEGLAAGQAALLAQLLSLRFGELSPATRDKLQHADGTSLSLWAQRLLQAPTLEAVFH</sequence>
<name>A0A4Q7MX65_9BURK</name>
<organism evidence="1 2">
    <name type="scientific">Kerstersia gyiorum</name>
    <dbReference type="NCBI Taxonomy" id="206506"/>
    <lineage>
        <taxon>Bacteria</taxon>
        <taxon>Pseudomonadati</taxon>
        <taxon>Pseudomonadota</taxon>
        <taxon>Betaproteobacteria</taxon>
        <taxon>Burkholderiales</taxon>
        <taxon>Alcaligenaceae</taxon>
        <taxon>Kerstersia</taxon>
    </lineage>
</organism>
<dbReference type="EMBL" id="SGWZ01000001">
    <property type="protein sequence ID" value="RZS73393.1"/>
    <property type="molecule type" value="Genomic_DNA"/>
</dbReference>
<dbReference type="NCBIfam" id="TIGR01784">
    <property type="entry name" value="T_den_put_tspse"/>
    <property type="match status" value="1"/>
</dbReference>
<proteinExistence type="predicted"/>
<comment type="caution">
    <text evidence="1">The sequence shown here is derived from an EMBL/GenBank/DDBJ whole genome shotgun (WGS) entry which is preliminary data.</text>
</comment>
<dbReference type="Proteomes" id="UP000292039">
    <property type="component" value="Unassembled WGS sequence"/>
</dbReference>
<dbReference type="PANTHER" id="PTHR41317:SF1">
    <property type="entry name" value="PD-(D_E)XK NUCLEASE FAMILY TRANSPOSASE"/>
    <property type="match status" value="1"/>
</dbReference>
<dbReference type="Pfam" id="PF12784">
    <property type="entry name" value="PDDEXK_2"/>
    <property type="match status" value="1"/>
</dbReference>
<gene>
    <name evidence="1" type="ORF">EV679_0584</name>
</gene>
<reference evidence="1 2" key="1">
    <citation type="submission" date="2019-02" db="EMBL/GenBank/DDBJ databases">
        <title>Genomic Encyclopedia of Type Strains, Phase IV (KMG-IV): sequencing the most valuable type-strain genomes for metagenomic binning, comparative biology and taxonomic classification.</title>
        <authorList>
            <person name="Goeker M."/>
        </authorList>
    </citation>
    <scope>NUCLEOTIDE SEQUENCE [LARGE SCALE GENOMIC DNA]</scope>
    <source>
        <strain evidence="1 2">DSM 16618</strain>
    </source>
</reference>
<evidence type="ECO:0000313" key="2">
    <source>
        <dbReference type="Proteomes" id="UP000292039"/>
    </source>
</evidence>
<accession>A0A4Q7MX65</accession>
<protein>
    <submittedName>
        <fullName evidence="1">Putative transposase/invertase (TIGR01784 family)</fullName>
    </submittedName>
</protein>
<dbReference type="PANTHER" id="PTHR41317">
    <property type="entry name" value="PD-(D_E)XK NUCLEASE FAMILY TRANSPOSASE"/>
    <property type="match status" value="1"/>
</dbReference>
<dbReference type="RefSeq" id="WP_130486467.1">
    <property type="nucleotide sequence ID" value="NZ_CBCSEB010000010.1"/>
</dbReference>
<dbReference type="AlphaFoldDB" id="A0A4Q7MX65"/>
<evidence type="ECO:0000313" key="1">
    <source>
        <dbReference type="EMBL" id="RZS73393.1"/>
    </source>
</evidence>
<dbReference type="InterPro" id="IPR010106">
    <property type="entry name" value="RpnA"/>
</dbReference>